<organism evidence="5 6">
    <name type="scientific">Alicyclobacillus cellulosilyticus</name>
    <dbReference type="NCBI Taxonomy" id="1003997"/>
    <lineage>
        <taxon>Bacteria</taxon>
        <taxon>Bacillati</taxon>
        <taxon>Bacillota</taxon>
        <taxon>Bacilli</taxon>
        <taxon>Bacillales</taxon>
        <taxon>Alicyclobacillaceae</taxon>
        <taxon>Alicyclobacillus</taxon>
    </lineage>
</organism>
<dbReference type="GO" id="GO:0005524">
    <property type="term" value="F:ATP binding"/>
    <property type="evidence" value="ECO:0007669"/>
    <property type="project" value="UniProtKB-KW"/>
</dbReference>
<dbReference type="InterPro" id="IPR047641">
    <property type="entry name" value="ABC_transpr_MalK/UgpC-like"/>
</dbReference>
<dbReference type="GO" id="GO:0055052">
    <property type="term" value="C:ATP-binding cassette (ABC) transporter complex, substrate-binding subunit-containing"/>
    <property type="evidence" value="ECO:0007669"/>
    <property type="project" value="TreeGrafter"/>
</dbReference>
<keyword evidence="3 5" id="KW-0067">ATP-binding</keyword>
<dbReference type="Gene3D" id="3.40.50.300">
    <property type="entry name" value="P-loop containing nucleotide triphosphate hydrolases"/>
    <property type="match status" value="1"/>
</dbReference>
<proteinExistence type="predicted"/>
<keyword evidence="6" id="KW-1185">Reference proteome</keyword>
<dbReference type="InterPro" id="IPR040582">
    <property type="entry name" value="OB_MalK-like"/>
</dbReference>
<evidence type="ECO:0000256" key="1">
    <source>
        <dbReference type="ARBA" id="ARBA00022448"/>
    </source>
</evidence>
<dbReference type="InterPro" id="IPR017871">
    <property type="entry name" value="ABC_transporter-like_CS"/>
</dbReference>
<dbReference type="SUPFAM" id="SSF50331">
    <property type="entry name" value="MOP-like"/>
    <property type="match status" value="1"/>
</dbReference>
<dbReference type="Pfam" id="PF17912">
    <property type="entry name" value="OB_MalK"/>
    <property type="match status" value="1"/>
</dbReference>
<dbReference type="InterPro" id="IPR003593">
    <property type="entry name" value="AAA+_ATPase"/>
</dbReference>
<dbReference type="RefSeq" id="WP_188883220.1">
    <property type="nucleotide sequence ID" value="NZ_BMOY01000048.1"/>
</dbReference>
<dbReference type="InterPro" id="IPR027417">
    <property type="entry name" value="P-loop_NTPase"/>
</dbReference>
<dbReference type="Proteomes" id="UP000637695">
    <property type="component" value="Unassembled WGS sequence"/>
</dbReference>
<sequence length="399" mass="43555">MSSVRLQGVTKHYGTQQVLADVRLDVQDGEFMVLVGPSGSGKSTILRCIAGLEDVTQGDIFIGSTRVNDLPPHKRDVAMVFQSYALYPNLSVFENIAFPLRAARVPKQDVARRVREVAARLGLEPLLARKPRALSGGQRQRVAIARAIIRNPQVFLMDEPLSNLDAKLRGQMRAEILRLQRQLGVTTVFVTHDQVEAMTMGDRITVMDDGRIQQVGTPHEVYHRPANTFVAGFLGAPAMNLIPGRMEADGRSARLAVSGGGFSVPHPVPDDLAGRPLIVGIRPEDIRIATENGDGVDGTVDLVEYLGSETVITLSAAGEEWRVKWSGHPRVSPGDRFRFTAAHARIYLFDAASTALLGTLAEWAGETADQEPSRDGDFQQAVPFGNSVWDKRASIRIHG</sequence>
<keyword evidence="1" id="KW-0813">Transport</keyword>
<dbReference type="GO" id="GO:0016887">
    <property type="term" value="F:ATP hydrolysis activity"/>
    <property type="evidence" value="ECO:0007669"/>
    <property type="project" value="InterPro"/>
</dbReference>
<dbReference type="InterPro" id="IPR003439">
    <property type="entry name" value="ABC_transporter-like_ATP-bd"/>
</dbReference>
<reference evidence="5" key="1">
    <citation type="journal article" date="2014" name="Int. J. Syst. Evol. Microbiol.">
        <title>Complete genome sequence of Corynebacterium casei LMG S-19264T (=DSM 44701T), isolated from a smear-ripened cheese.</title>
        <authorList>
            <consortium name="US DOE Joint Genome Institute (JGI-PGF)"/>
            <person name="Walter F."/>
            <person name="Albersmeier A."/>
            <person name="Kalinowski J."/>
            <person name="Ruckert C."/>
        </authorList>
    </citation>
    <scope>NUCLEOTIDE SEQUENCE</scope>
    <source>
        <strain evidence="5">JCM 18487</strain>
    </source>
</reference>
<evidence type="ECO:0000313" key="6">
    <source>
        <dbReference type="Proteomes" id="UP000637695"/>
    </source>
</evidence>
<evidence type="ECO:0000313" key="5">
    <source>
        <dbReference type="EMBL" id="GGJ12886.1"/>
    </source>
</evidence>
<reference evidence="5" key="2">
    <citation type="submission" date="2020-09" db="EMBL/GenBank/DDBJ databases">
        <authorList>
            <person name="Sun Q."/>
            <person name="Ohkuma M."/>
        </authorList>
    </citation>
    <scope>NUCLEOTIDE SEQUENCE</scope>
    <source>
        <strain evidence="5">JCM 18487</strain>
    </source>
</reference>
<dbReference type="AlphaFoldDB" id="A0A917NMW8"/>
<dbReference type="GO" id="GO:0008643">
    <property type="term" value="P:carbohydrate transport"/>
    <property type="evidence" value="ECO:0007669"/>
    <property type="project" value="InterPro"/>
</dbReference>
<dbReference type="InterPro" id="IPR008995">
    <property type="entry name" value="Mo/tungstate-bd_C_term_dom"/>
</dbReference>
<keyword evidence="2" id="KW-0547">Nucleotide-binding</keyword>
<dbReference type="SUPFAM" id="SSF52540">
    <property type="entry name" value="P-loop containing nucleoside triphosphate hydrolases"/>
    <property type="match status" value="1"/>
</dbReference>
<dbReference type="Gene3D" id="2.40.50.100">
    <property type="match status" value="1"/>
</dbReference>
<dbReference type="NCBIfam" id="NF008653">
    <property type="entry name" value="PRK11650.1"/>
    <property type="match status" value="1"/>
</dbReference>
<dbReference type="CDD" id="cd03301">
    <property type="entry name" value="ABC_MalK_N"/>
    <property type="match status" value="1"/>
</dbReference>
<dbReference type="EMBL" id="BMOY01000048">
    <property type="protein sequence ID" value="GGJ12886.1"/>
    <property type="molecule type" value="Genomic_DNA"/>
</dbReference>
<accession>A0A917NMW8</accession>
<dbReference type="Gene3D" id="2.40.50.140">
    <property type="entry name" value="Nucleic acid-binding proteins"/>
    <property type="match status" value="1"/>
</dbReference>
<gene>
    <name evidence="5" type="ORF">GCM10010885_22750</name>
</gene>
<feature type="domain" description="ABC transporter" evidence="4">
    <location>
        <begin position="4"/>
        <end position="234"/>
    </location>
</feature>
<dbReference type="Pfam" id="PF00005">
    <property type="entry name" value="ABC_tran"/>
    <property type="match status" value="1"/>
</dbReference>
<evidence type="ECO:0000256" key="3">
    <source>
        <dbReference type="ARBA" id="ARBA00022840"/>
    </source>
</evidence>
<evidence type="ECO:0000256" key="2">
    <source>
        <dbReference type="ARBA" id="ARBA00022741"/>
    </source>
</evidence>
<name>A0A917NMW8_9BACL</name>
<dbReference type="GO" id="GO:0140359">
    <property type="term" value="F:ABC-type transporter activity"/>
    <property type="evidence" value="ECO:0007669"/>
    <property type="project" value="InterPro"/>
</dbReference>
<dbReference type="PROSITE" id="PS50893">
    <property type="entry name" value="ABC_TRANSPORTER_2"/>
    <property type="match status" value="1"/>
</dbReference>
<protein>
    <submittedName>
        <fullName evidence="5">Sugar ABC transporter ATP-binding protein</fullName>
    </submittedName>
</protein>
<dbReference type="SMART" id="SM00382">
    <property type="entry name" value="AAA"/>
    <property type="match status" value="1"/>
</dbReference>
<comment type="caution">
    <text evidence="5">The sequence shown here is derived from an EMBL/GenBank/DDBJ whole genome shotgun (WGS) entry which is preliminary data.</text>
</comment>
<dbReference type="PANTHER" id="PTHR43875:SF1">
    <property type="entry name" value="OSMOPROTECTIVE COMPOUNDS UPTAKE ATP-BINDING PROTEIN GGTA"/>
    <property type="match status" value="1"/>
</dbReference>
<dbReference type="FunFam" id="3.40.50.300:FF:000042">
    <property type="entry name" value="Maltose/maltodextrin ABC transporter, ATP-binding protein"/>
    <property type="match status" value="1"/>
</dbReference>
<dbReference type="PANTHER" id="PTHR43875">
    <property type="entry name" value="MALTODEXTRIN IMPORT ATP-BINDING PROTEIN MSMX"/>
    <property type="match status" value="1"/>
</dbReference>
<dbReference type="InterPro" id="IPR015855">
    <property type="entry name" value="ABC_transpr_MalK-like"/>
</dbReference>
<dbReference type="PROSITE" id="PS00211">
    <property type="entry name" value="ABC_TRANSPORTER_1"/>
    <property type="match status" value="1"/>
</dbReference>
<dbReference type="InterPro" id="IPR012340">
    <property type="entry name" value="NA-bd_OB-fold"/>
</dbReference>
<evidence type="ECO:0000259" key="4">
    <source>
        <dbReference type="PROSITE" id="PS50893"/>
    </source>
</evidence>